<evidence type="ECO:0000313" key="1">
    <source>
        <dbReference type="EMBL" id="MCB5412352.1"/>
    </source>
</evidence>
<dbReference type="PIRSF" id="PIRSF030771">
    <property type="entry name" value="UCP030771"/>
    <property type="match status" value="1"/>
</dbReference>
<evidence type="ECO:0000313" key="2">
    <source>
        <dbReference type="Proteomes" id="UP001198571"/>
    </source>
</evidence>
<proteinExistence type="predicted"/>
<dbReference type="Pfam" id="PF09956">
    <property type="entry name" value="Phage_cement_2"/>
    <property type="match status" value="1"/>
</dbReference>
<protein>
    <submittedName>
        <fullName evidence="1">DUF2190 family protein</fullName>
    </submittedName>
</protein>
<accession>A0ABS8CSH7</accession>
<sequence>MAKNFIQRGWTVSVPAPRDVLSGELVVVGVLAGVAQHDAASGTPVEINTEGVFALKKTSAQAWTVGAAIYATPSTGICGTAATAGNLLVGVAIEAAANPSETGVVRLNGSAPAAVAA</sequence>
<dbReference type="InterPro" id="IPR011231">
    <property type="entry name" value="Phage_VT1-Sakai_H0018"/>
</dbReference>
<dbReference type="Proteomes" id="UP001198571">
    <property type="component" value="Unassembled WGS sequence"/>
</dbReference>
<dbReference type="EMBL" id="JACDXX010000045">
    <property type="protein sequence ID" value="MCB5412352.1"/>
    <property type="molecule type" value="Genomic_DNA"/>
</dbReference>
<reference evidence="1 2" key="1">
    <citation type="submission" date="2020-07" db="EMBL/GenBank/DDBJ databases">
        <title>Pseudogemmobacter sp. nov., isolated from poultry manure in Taiwan.</title>
        <authorList>
            <person name="Lin S.-Y."/>
            <person name="Tang Y.-S."/>
            <person name="Young C.-C."/>
        </authorList>
    </citation>
    <scope>NUCLEOTIDE SEQUENCE [LARGE SCALE GENOMIC DNA]</scope>
    <source>
        <strain evidence="1 2">CC-YST710</strain>
    </source>
</reference>
<comment type="caution">
    <text evidence="1">The sequence shown here is derived from an EMBL/GenBank/DDBJ whole genome shotgun (WGS) entry which is preliminary data.</text>
</comment>
<dbReference type="RefSeq" id="WP_226937773.1">
    <property type="nucleotide sequence ID" value="NZ_JACDXX010000045.1"/>
</dbReference>
<keyword evidence="2" id="KW-1185">Reference proteome</keyword>
<gene>
    <name evidence="1" type="ORF">H0485_20500</name>
</gene>
<name>A0ABS8CSH7_9RHOB</name>
<organism evidence="1 2">
    <name type="scientific">Pseudogemmobacter faecipullorum</name>
    <dbReference type="NCBI Taxonomy" id="2755041"/>
    <lineage>
        <taxon>Bacteria</taxon>
        <taxon>Pseudomonadati</taxon>
        <taxon>Pseudomonadota</taxon>
        <taxon>Alphaproteobacteria</taxon>
        <taxon>Rhodobacterales</taxon>
        <taxon>Paracoccaceae</taxon>
        <taxon>Pseudogemmobacter</taxon>
    </lineage>
</organism>